<keyword evidence="2" id="KW-0479">Metal-binding</keyword>
<keyword evidence="4" id="KW-0862">Zinc</keyword>
<keyword evidence="3 7" id="KW-0378">Hydrolase</keyword>
<dbReference type="GO" id="GO:0046872">
    <property type="term" value="F:metal ion binding"/>
    <property type="evidence" value="ECO:0007669"/>
    <property type="project" value="UniProtKB-KW"/>
</dbReference>
<evidence type="ECO:0000256" key="6">
    <source>
        <dbReference type="SAM" id="SignalP"/>
    </source>
</evidence>
<evidence type="ECO:0000313" key="8">
    <source>
        <dbReference type="Proteomes" id="UP000076079"/>
    </source>
</evidence>
<dbReference type="InterPro" id="IPR024087">
    <property type="entry name" value="Creatininase-like_sf"/>
</dbReference>
<evidence type="ECO:0000256" key="3">
    <source>
        <dbReference type="ARBA" id="ARBA00022801"/>
    </source>
</evidence>
<keyword evidence="6" id="KW-0732">Signal</keyword>
<evidence type="ECO:0000256" key="5">
    <source>
        <dbReference type="ARBA" id="ARBA00024029"/>
    </source>
</evidence>
<proteinExistence type="inferred from homology"/>
<dbReference type="OrthoDB" id="9801445at2"/>
<reference evidence="7 8" key="1">
    <citation type="journal article" date="2016" name="Genome Announc.">
        <title>First Complete Genome Sequence of a Subdivision 6 Acidobacterium Strain.</title>
        <authorList>
            <person name="Huang S."/>
            <person name="Vieira S."/>
            <person name="Bunk B."/>
            <person name="Riedel T."/>
            <person name="Sproer C."/>
            <person name="Overmann J."/>
        </authorList>
    </citation>
    <scope>NUCLEOTIDE SEQUENCE [LARGE SCALE GENOMIC DNA]</scope>
    <source>
        <strain evidence="8">DSM 100886 HEG_-6_39</strain>
    </source>
</reference>
<dbReference type="PANTHER" id="PTHR35005:SF1">
    <property type="entry name" value="2-AMINO-5-FORMYLAMINO-6-RIBOSYLAMINOPYRIMIDIN-4(3H)-ONE 5'-MONOPHOSPHATE DEFORMYLASE"/>
    <property type="match status" value="1"/>
</dbReference>
<dbReference type="STRING" id="1855912.LuPra_01124"/>
<evidence type="ECO:0000313" key="7">
    <source>
        <dbReference type="EMBL" id="AMY07940.1"/>
    </source>
</evidence>
<dbReference type="Pfam" id="PF02633">
    <property type="entry name" value="Creatininase"/>
    <property type="match status" value="1"/>
</dbReference>
<feature type="chain" id="PRO_5007511379" evidence="6">
    <location>
        <begin position="30"/>
        <end position="339"/>
    </location>
</feature>
<name>A0A143PI57_LUTPR</name>
<protein>
    <submittedName>
        <fullName evidence="7">Creatinine amidohydrolase</fullName>
        <ecNumber evidence="7">3.5.2.10</ecNumber>
    </submittedName>
</protein>
<dbReference type="SUPFAM" id="SSF102215">
    <property type="entry name" value="Creatininase"/>
    <property type="match status" value="1"/>
</dbReference>
<comment type="similarity">
    <text evidence="5">Belongs to the creatininase superfamily.</text>
</comment>
<dbReference type="GO" id="GO:0047789">
    <property type="term" value="F:creatininase activity"/>
    <property type="evidence" value="ECO:0007669"/>
    <property type="project" value="UniProtKB-EC"/>
</dbReference>
<reference evidence="8" key="2">
    <citation type="submission" date="2016-04" db="EMBL/GenBank/DDBJ databases">
        <title>First Complete Genome Sequence of a Subdivision 6 Acidobacterium.</title>
        <authorList>
            <person name="Huang S."/>
            <person name="Vieira S."/>
            <person name="Bunk B."/>
            <person name="Riedel T."/>
            <person name="Sproeer C."/>
            <person name="Overmann J."/>
        </authorList>
    </citation>
    <scope>NUCLEOTIDE SEQUENCE [LARGE SCALE GENOMIC DNA]</scope>
    <source>
        <strain evidence="8">DSM 100886 HEG_-6_39</strain>
    </source>
</reference>
<dbReference type="GO" id="GO:0016811">
    <property type="term" value="F:hydrolase activity, acting on carbon-nitrogen (but not peptide) bonds, in linear amides"/>
    <property type="evidence" value="ECO:0007669"/>
    <property type="project" value="TreeGrafter"/>
</dbReference>
<organism evidence="7 8">
    <name type="scientific">Luteitalea pratensis</name>
    <dbReference type="NCBI Taxonomy" id="1855912"/>
    <lineage>
        <taxon>Bacteria</taxon>
        <taxon>Pseudomonadati</taxon>
        <taxon>Acidobacteriota</taxon>
        <taxon>Vicinamibacteria</taxon>
        <taxon>Vicinamibacterales</taxon>
        <taxon>Vicinamibacteraceae</taxon>
        <taxon>Luteitalea</taxon>
    </lineage>
</organism>
<comment type="cofactor">
    <cofactor evidence="1">
        <name>Zn(2+)</name>
        <dbReference type="ChEBI" id="CHEBI:29105"/>
    </cofactor>
</comment>
<dbReference type="AlphaFoldDB" id="A0A143PI57"/>
<dbReference type="Proteomes" id="UP000076079">
    <property type="component" value="Chromosome"/>
</dbReference>
<evidence type="ECO:0000256" key="2">
    <source>
        <dbReference type="ARBA" id="ARBA00022723"/>
    </source>
</evidence>
<dbReference type="RefSeq" id="WP_110169825.1">
    <property type="nucleotide sequence ID" value="NZ_CP015136.1"/>
</dbReference>
<dbReference type="GO" id="GO:0009231">
    <property type="term" value="P:riboflavin biosynthetic process"/>
    <property type="evidence" value="ECO:0007669"/>
    <property type="project" value="TreeGrafter"/>
</dbReference>
<keyword evidence="8" id="KW-1185">Reference proteome</keyword>
<feature type="signal peptide" evidence="6">
    <location>
        <begin position="1"/>
        <end position="29"/>
    </location>
</feature>
<dbReference type="KEGG" id="abac:LuPra_01124"/>
<dbReference type="EC" id="3.5.2.10" evidence="7"/>
<dbReference type="Gene3D" id="3.40.50.10310">
    <property type="entry name" value="Creatininase"/>
    <property type="match status" value="1"/>
</dbReference>
<evidence type="ECO:0000256" key="1">
    <source>
        <dbReference type="ARBA" id="ARBA00001947"/>
    </source>
</evidence>
<dbReference type="PANTHER" id="PTHR35005">
    <property type="entry name" value="3-DEHYDRO-SCYLLO-INOSOSE HYDROLASE"/>
    <property type="match status" value="1"/>
</dbReference>
<dbReference type="InterPro" id="IPR003785">
    <property type="entry name" value="Creatininase/forma_Hydrolase"/>
</dbReference>
<dbReference type="EMBL" id="CP015136">
    <property type="protein sequence ID" value="AMY07940.1"/>
    <property type="molecule type" value="Genomic_DNA"/>
</dbReference>
<gene>
    <name evidence="7" type="primary">crnA_2</name>
    <name evidence="7" type="ORF">LuPra_01124</name>
</gene>
<accession>A0A143PI57</accession>
<sequence precursor="true">MRRLLPASSLYVAHTCVCLAFGVSAVSVAAQPTSRPIRQSTTAITRGHSIGQPSTGVSVRYPTMLDMTFPEFEAAVKRTDIVLLPVGSIEEHSAHLPLSTDAINSTALLFHVQQYLRNASVETILGPPLNIGITYDAGDGTSTADPKYPGNLTVRESTFASLYLDVLRSLRANGLRRAFLWPGHGAGGHNEALIQAVEEANRTIDGMHAYVMIDSERLQAMKLTPSAHVLSVEKGRNFELLAQLLGRGAEMPRTTHADGVETSWTLYFHPEVVRPGYQQLPAPPLSILDNGGVETGRSTNPSGSGGFPFDKASAAVGKQIVDYKTARIGDTILRVVRAK</sequence>
<evidence type="ECO:0000256" key="4">
    <source>
        <dbReference type="ARBA" id="ARBA00022833"/>
    </source>
</evidence>